<comment type="similarity">
    <text evidence="2">Belongs to the bile acid:sodium symporter (BASS) (TC 2.A.28) family.</text>
</comment>
<accession>A0AAN8WFS7</accession>
<evidence type="ECO:0000256" key="9">
    <source>
        <dbReference type="SAM" id="SignalP"/>
    </source>
</evidence>
<dbReference type="InterPro" id="IPR004710">
    <property type="entry name" value="Bilac:Na_transpt"/>
</dbReference>
<feature type="transmembrane region" description="Helical" evidence="8">
    <location>
        <begin position="343"/>
        <end position="364"/>
    </location>
</feature>
<proteinExistence type="inferred from homology"/>
<gene>
    <name evidence="10" type="ORF">SK128_001017</name>
</gene>
<dbReference type="AlphaFoldDB" id="A0AAN8WFS7"/>
<keyword evidence="11" id="KW-1185">Reference proteome</keyword>
<dbReference type="GO" id="GO:0015293">
    <property type="term" value="F:symporter activity"/>
    <property type="evidence" value="ECO:0007669"/>
    <property type="project" value="UniProtKB-KW"/>
</dbReference>
<evidence type="ECO:0000313" key="10">
    <source>
        <dbReference type="EMBL" id="KAK7065535.1"/>
    </source>
</evidence>
<evidence type="ECO:0000256" key="3">
    <source>
        <dbReference type="ARBA" id="ARBA00022692"/>
    </source>
</evidence>
<keyword evidence="5 8" id="KW-1133">Transmembrane helix</keyword>
<name>A0AAN8WFS7_HALRR</name>
<evidence type="ECO:0000256" key="7">
    <source>
        <dbReference type="SAM" id="MobiDB-lite"/>
    </source>
</evidence>
<evidence type="ECO:0000313" key="11">
    <source>
        <dbReference type="Proteomes" id="UP001381693"/>
    </source>
</evidence>
<evidence type="ECO:0000256" key="8">
    <source>
        <dbReference type="SAM" id="Phobius"/>
    </source>
</evidence>
<keyword evidence="6 8" id="KW-0472">Membrane</keyword>
<feature type="signal peptide" evidence="9">
    <location>
        <begin position="1"/>
        <end position="18"/>
    </location>
</feature>
<dbReference type="GO" id="GO:0016020">
    <property type="term" value="C:membrane"/>
    <property type="evidence" value="ECO:0007669"/>
    <property type="project" value="UniProtKB-SubCell"/>
</dbReference>
<dbReference type="Proteomes" id="UP001381693">
    <property type="component" value="Unassembled WGS sequence"/>
</dbReference>
<dbReference type="EMBL" id="JAXCGZ010020764">
    <property type="protein sequence ID" value="KAK7065535.1"/>
    <property type="molecule type" value="Genomic_DNA"/>
</dbReference>
<organism evidence="10 11">
    <name type="scientific">Halocaridina rubra</name>
    <name type="common">Hawaiian red shrimp</name>
    <dbReference type="NCBI Taxonomy" id="373956"/>
    <lineage>
        <taxon>Eukaryota</taxon>
        <taxon>Metazoa</taxon>
        <taxon>Ecdysozoa</taxon>
        <taxon>Arthropoda</taxon>
        <taxon>Crustacea</taxon>
        <taxon>Multicrustacea</taxon>
        <taxon>Malacostraca</taxon>
        <taxon>Eumalacostraca</taxon>
        <taxon>Eucarida</taxon>
        <taxon>Decapoda</taxon>
        <taxon>Pleocyemata</taxon>
        <taxon>Caridea</taxon>
        <taxon>Atyoidea</taxon>
        <taxon>Atyidae</taxon>
        <taxon>Halocaridina</taxon>
    </lineage>
</organism>
<reference evidence="10 11" key="1">
    <citation type="submission" date="2023-11" db="EMBL/GenBank/DDBJ databases">
        <title>Halocaridina rubra genome assembly.</title>
        <authorList>
            <person name="Smith C."/>
        </authorList>
    </citation>
    <scope>NUCLEOTIDE SEQUENCE [LARGE SCALE GENOMIC DNA]</scope>
    <source>
        <strain evidence="10">EP-1</strain>
        <tissue evidence="10">Whole</tissue>
    </source>
</reference>
<dbReference type="Pfam" id="PF01758">
    <property type="entry name" value="SBF"/>
    <property type="match status" value="1"/>
</dbReference>
<keyword evidence="9" id="KW-0732">Signal</keyword>
<feature type="transmembrane region" description="Helical" evidence="8">
    <location>
        <begin position="407"/>
        <end position="429"/>
    </location>
</feature>
<feature type="transmembrane region" description="Helical" evidence="8">
    <location>
        <begin position="217"/>
        <end position="237"/>
    </location>
</feature>
<feature type="transmembrane region" description="Helical" evidence="8">
    <location>
        <begin position="185"/>
        <end position="205"/>
    </location>
</feature>
<feature type="transmembrane region" description="Helical" evidence="8">
    <location>
        <begin position="376"/>
        <end position="395"/>
    </location>
</feature>
<dbReference type="PANTHER" id="PTHR10361">
    <property type="entry name" value="SODIUM-BILE ACID COTRANSPORTER"/>
    <property type="match status" value="1"/>
</dbReference>
<evidence type="ECO:0000256" key="1">
    <source>
        <dbReference type="ARBA" id="ARBA00004141"/>
    </source>
</evidence>
<evidence type="ECO:0000256" key="6">
    <source>
        <dbReference type="ARBA" id="ARBA00023136"/>
    </source>
</evidence>
<comment type="subcellular location">
    <subcellularLocation>
        <location evidence="1">Membrane</location>
        <topology evidence="1">Multi-pass membrane protein</topology>
    </subcellularLocation>
</comment>
<evidence type="ECO:0000256" key="4">
    <source>
        <dbReference type="ARBA" id="ARBA00022847"/>
    </source>
</evidence>
<feature type="transmembrane region" description="Helical" evidence="8">
    <location>
        <begin position="316"/>
        <end position="337"/>
    </location>
</feature>
<comment type="caution">
    <text evidence="10">The sequence shown here is derived from an EMBL/GenBank/DDBJ whole genome shotgun (WGS) entry which is preliminary data.</text>
</comment>
<sequence>MLRLLWSLAFMTIPSVDCSSLYLETFHTGIWKVPEDVIHTLNVSLRLNSSQDANEYGFTKQLENAKSLLMVEVFVEGEWAVKFANRSSPFTADEVLKGVNKSLQFSGFYWGISRLSFFLTRNDFDPEFENMTLLRDDLEVVIDRGSIVLDTVFIAIGSVFLLFNNINMGAQLDMNIILAVLKRPLGPLCGFLSQFIIMPTITWIMGNVLFDNPLHKLGLFTYGCSPGGTGSNFWTLMFNGDINLSITMTIISTIAAMGMMPLWMFTLGASLLEENDDLQIPFTNLAVSLAALTIPISIGILIRIKRPHWAERGKRVLKPFSFFILIFFMVVGTINSYKVVLMMTWQMAAAGLFVMLCGYTLGALMARAMCLSKSQIIAVSIETALQNPGIAFILLKLSLESPYSDLASIPVIATLFMTGPPLIFVFVAYHVAWKYCGCCPEDSANQDTKTNATPMEENTETNKFLSDLGK</sequence>
<protein>
    <submittedName>
        <fullName evidence="10">Uncharacterized protein</fullName>
    </submittedName>
</protein>
<evidence type="ECO:0000256" key="2">
    <source>
        <dbReference type="ARBA" id="ARBA00006528"/>
    </source>
</evidence>
<feature type="transmembrane region" description="Helical" evidence="8">
    <location>
        <begin position="244"/>
        <end position="265"/>
    </location>
</feature>
<evidence type="ECO:0000256" key="5">
    <source>
        <dbReference type="ARBA" id="ARBA00022989"/>
    </source>
</evidence>
<dbReference type="InterPro" id="IPR002657">
    <property type="entry name" value="BilAc:Na_symport/Acr3"/>
</dbReference>
<feature type="transmembrane region" description="Helical" evidence="8">
    <location>
        <begin position="145"/>
        <end position="164"/>
    </location>
</feature>
<dbReference type="Gene3D" id="1.20.1530.20">
    <property type="match status" value="1"/>
</dbReference>
<dbReference type="PANTHER" id="PTHR10361:SF28">
    <property type="entry name" value="P3 PROTEIN-RELATED"/>
    <property type="match status" value="1"/>
</dbReference>
<feature type="transmembrane region" description="Helical" evidence="8">
    <location>
        <begin position="285"/>
        <end position="304"/>
    </location>
</feature>
<keyword evidence="3 8" id="KW-0812">Transmembrane</keyword>
<feature type="chain" id="PRO_5043009654" evidence="9">
    <location>
        <begin position="19"/>
        <end position="470"/>
    </location>
</feature>
<dbReference type="InterPro" id="IPR038770">
    <property type="entry name" value="Na+/solute_symporter_sf"/>
</dbReference>
<keyword evidence="4" id="KW-0769">Symport</keyword>
<keyword evidence="4" id="KW-0813">Transport</keyword>
<feature type="region of interest" description="Disordered" evidence="7">
    <location>
        <begin position="449"/>
        <end position="470"/>
    </location>
</feature>